<accession>A0ABQ7C8P2</accession>
<evidence type="ECO:0000313" key="3">
    <source>
        <dbReference type="Proteomes" id="UP000266723"/>
    </source>
</evidence>
<name>A0ABQ7C8P2_BRACR</name>
<feature type="compositionally biased region" description="Basic and acidic residues" evidence="1">
    <location>
        <begin position="1"/>
        <end position="12"/>
    </location>
</feature>
<proteinExistence type="predicted"/>
<protein>
    <submittedName>
        <fullName evidence="2">Uncharacterized protein</fullName>
    </submittedName>
</protein>
<dbReference type="EMBL" id="QGKV02000832">
    <property type="protein sequence ID" value="KAF3548590.1"/>
    <property type="molecule type" value="Genomic_DNA"/>
</dbReference>
<sequence>MGTASPERHREVAVTPRCSSRFHRSEARERPYQSDAEKSLAFSLLGDTRATRSDVSQRPGATSRSDPSRSLPKPGATSGSDYWRSLRPFCFLDFMFTQGPFGHFIMHVFTF</sequence>
<gene>
    <name evidence="2" type="ORF">DY000_02005031</name>
</gene>
<keyword evidence="3" id="KW-1185">Reference proteome</keyword>
<feature type="compositionally biased region" description="Basic and acidic residues" evidence="1">
    <location>
        <begin position="23"/>
        <end position="38"/>
    </location>
</feature>
<evidence type="ECO:0000256" key="1">
    <source>
        <dbReference type="SAM" id="MobiDB-lite"/>
    </source>
</evidence>
<comment type="caution">
    <text evidence="2">The sequence shown here is derived from an EMBL/GenBank/DDBJ whole genome shotgun (WGS) entry which is preliminary data.</text>
</comment>
<organism evidence="2 3">
    <name type="scientific">Brassica cretica</name>
    <name type="common">Mustard</name>
    <dbReference type="NCBI Taxonomy" id="69181"/>
    <lineage>
        <taxon>Eukaryota</taxon>
        <taxon>Viridiplantae</taxon>
        <taxon>Streptophyta</taxon>
        <taxon>Embryophyta</taxon>
        <taxon>Tracheophyta</taxon>
        <taxon>Spermatophyta</taxon>
        <taxon>Magnoliopsida</taxon>
        <taxon>eudicotyledons</taxon>
        <taxon>Gunneridae</taxon>
        <taxon>Pentapetalae</taxon>
        <taxon>rosids</taxon>
        <taxon>malvids</taxon>
        <taxon>Brassicales</taxon>
        <taxon>Brassicaceae</taxon>
        <taxon>Brassiceae</taxon>
        <taxon>Brassica</taxon>
    </lineage>
</organism>
<feature type="region of interest" description="Disordered" evidence="1">
    <location>
        <begin position="1"/>
        <end position="82"/>
    </location>
</feature>
<feature type="compositionally biased region" description="Polar residues" evidence="1">
    <location>
        <begin position="53"/>
        <end position="65"/>
    </location>
</feature>
<evidence type="ECO:0000313" key="2">
    <source>
        <dbReference type="EMBL" id="KAF3548590.1"/>
    </source>
</evidence>
<dbReference type="Proteomes" id="UP000266723">
    <property type="component" value="Unassembled WGS sequence"/>
</dbReference>
<reference evidence="2 3" key="1">
    <citation type="journal article" date="2020" name="BMC Genomics">
        <title>Intraspecific diversification of the crop wild relative Brassica cretica Lam. using demographic model selection.</title>
        <authorList>
            <person name="Kioukis A."/>
            <person name="Michalopoulou V.A."/>
            <person name="Briers L."/>
            <person name="Pirintsos S."/>
            <person name="Studholme D.J."/>
            <person name="Pavlidis P."/>
            <person name="Sarris P.F."/>
        </authorList>
    </citation>
    <scope>NUCLEOTIDE SEQUENCE [LARGE SCALE GENOMIC DNA]</scope>
    <source>
        <strain evidence="3">cv. PFS-1207/04</strain>
    </source>
</reference>